<dbReference type="InterPro" id="IPR036034">
    <property type="entry name" value="PDZ_sf"/>
</dbReference>
<dbReference type="SUPFAM" id="SSF50156">
    <property type="entry name" value="PDZ domain-like"/>
    <property type="match status" value="1"/>
</dbReference>
<dbReference type="SMART" id="SM00228">
    <property type="entry name" value="PDZ"/>
    <property type="match status" value="1"/>
</dbReference>
<evidence type="ECO:0000313" key="3">
    <source>
        <dbReference type="Proteomes" id="UP000289340"/>
    </source>
</evidence>
<dbReference type="Gene3D" id="3.90.226.10">
    <property type="entry name" value="2-enoyl-CoA Hydratase, Chain A, domain 1"/>
    <property type="match status" value="1"/>
</dbReference>
<dbReference type="Proteomes" id="UP000289340">
    <property type="component" value="Chromosome 10"/>
</dbReference>
<dbReference type="SUPFAM" id="SSF52096">
    <property type="entry name" value="ClpP/crotonase"/>
    <property type="match status" value="1"/>
</dbReference>
<protein>
    <submittedName>
        <fullName evidence="2">Carboxyl-terminal-processing peptidase 2, chloroplastic</fullName>
    </submittedName>
</protein>
<name>A0A445IPQ1_GLYSO</name>
<gene>
    <name evidence="2" type="ORF">D0Y65_027511</name>
</gene>
<keyword evidence="3" id="KW-1185">Reference proteome</keyword>
<dbReference type="GO" id="GO:0004175">
    <property type="term" value="F:endopeptidase activity"/>
    <property type="evidence" value="ECO:0007669"/>
    <property type="project" value="TreeGrafter"/>
</dbReference>
<dbReference type="FunFam" id="3.30.750.44:FF:000010">
    <property type="entry name" value="Carboxyl-terminal-processing peptidase 1 chloroplastic"/>
    <property type="match status" value="1"/>
</dbReference>
<dbReference type="PROSITE" id="PS50106">
    <property type="entry name" value="PDZ"/>
    <property type="match status" value="1"/>
</dbReference>
<sequence length="298" mass="33044">MSQWKCFSLRVIESRFPLAHRRKKGVGSRNRDSWKEYSIGLVPRISSISYPHCGYFPSSGGFIAKRRKRNSLLRLNDCSDNIRQHASILFVRLVSGVMLVMSVSLASTEPSYKVIRKMLATLDDPFTRFLEPEKFRSLRSGTEGALTGVGLSIGYPTKAEMQPGGLVVISASPGGPAYRVGVLSGDVILAIDCTSTENMGLYDAAERLQWVFSPAFHLCFQLYTCWKIQSVFELSDGSGIVVTVARYETAAHTDIDKVGVIPDHPLPTPFPKDEDAFCNCLQDPASSCYVNRIKLFSK</sequence>
<dbReference type="PANTHER" id="PTHR32060:SF7">
    <property type="entry name" value="CARBOXYL-TERMINAL-PROCESSING PEPTIDASE 2, CHLOROPLASTIC"/>
    <property type="match status" value="1"/>
</dbReference>
<evidence type="ECO:0000259" key="1">
    <source>
        <dbReference type="PROSITE" id="PS50106"/>
    </source>
</evidence>
<dbReference type="EMBL" id="QZWG01000010">
    <property type="protein sequence ID" value="RZB88032.1"/>
    <property type="molecule type" value="Genomic_DNA"/>
</dbReference>
<dbReference type="InterPro" id="IPR001478">
    <property type="entry name" value="PDZ"/>
</dbReference>
<dbReference type="AlphaFoldDB" id="A0A445IPQ1"/>
<organism evidence="2 3">
    <name type="scientific">Glycine soja</name>
    <name type="common">Wild soybean</name>
    <dbReference type="NCBI Taxonomy" id="3848"/>
    <lineage>
        <taxon>Eukaryota</taxon>
        <taxon>Viridiplantae</taxon>
        <taxon>Streptophyta</taxon>
        <taxon>Embryophyta</taxon>
        <taxon>Tracheophyta</taxon>
        <taxon>Spermatophyta</taxon>
        <taxon>Magnoliopsida</taxon>
        <taxon>eudicotyledons</taxon>
        <taxon>Gunneridae</taxon>
        <taxon>Pentapetalae</taxon>
        <taxon>rosids</taxon>
        <taxon>fabids</taxon>
        <taxon>Fabales</taxon>
        <taxon>Fabaceae</taxon>
        <taxon>Papilionoideae</taxon>
        <taxon>50 kb inversion clade</taxon>
        <taxon>NPAAA clade</taxon>
        <taxon>indigoferoid/millettioid clade</taxon>
        <taxon>Phaseoleae</taxon>
        <taxon>Glycine</taxon>
        <taxon>Glycine subgen. Soja</taxon>
    </lineage>
</organism>
<accession>A0A445IPQ1</accession>
<proteinExistence type="predicted"/>
<dbReference type="InterPro" id="IPR029045">
    <property type="entry name" value="ClpP/crotonase-like_dom_sf"/>
</dbReference>
<dbReference type="Gene3D" id="3.30.750.44">
    <property type="match status" value="2"/>
</dbReference>
<comment type="caution">
    <text evidence="2">The sequence shown here is derived from an EMBL/GenBank/DDBJ whole genome shotgun (WGS) entry which is preliminary data.</text>
</comment>
<dbReference type="Pfam" id="PF00595">
    <property type="entry name" value="PDZ"/>
    <property type="match status" value="1"/>
</dbReference>
<dbReference type="CDD" id="cd06782">
    <property type="entry name" value="cpPDZ_CPP-like"/>
    <property type="match status" value="1"/>
</dbReference>
<evidence type="ECO:0000313" key="2">
    <source>
        <dbReference type="EMBL" id="RZB88032.1"/>
    </source>
</evidence>
<reference evidence="2 3" key="1">
    <citation type="submission" date="2018-09" db="EMBL/GenBank/DDBJ databases">
        <title>A high-quality reference genome of wild soybean provides a powerful tool to mine soybean genomes.</title>
        <authorList>
            <person name="Xie M."/>
            <person name="Chung C.Y.L."/>
            <person name="Li M.-W."/>
            <person name="Wong F.-L."/>
            <person name="Chan T.-F."/>
            <person name="Lam H.-M."/>
        </authorList>
    </citation>
    <scope>NUCLEOTIDE SEQUENCE [LARGE SCALE GENOMIC DNA]</scope>
    <source>
        <strain evidence="3">cv. W05</strain>
        <tissue evidence="2">Hypocotyl of etiolated seedlings</tissue>
    </source>
</reference>
<dbReference type="PANTHER" id="PTHR32060">
    <property type="entry name" value="TAIL-SPECIFIC PROTEASE"/>
    <property type="match status" value="1"/>
</dbReference>
<feature type="domain" description="PDZ" evidence="1">
    <location>
        <begin position="135"/>
        <end position="209"/>
    </location>
</feature>
<dbReference type="Gene3D" id="2.30.42.10">
    <property type="match status" value="1"/>
</dbReference>